<keyword evidence="2" id="KW-0472">Membrane</keyword>
<evidence type="ECO:0000313" key="5">
    <source>
        <dbReference type="Proteomes" id="UP001642484"/>
    </source>
</evidence>
<dbReference type="Proteomes" id="UP001642484">
    <property type="component" value="Unassembled WGS sequence"/>
</dbReference>
<reference evidence="3 5" key="1">
    <citation type="submission" date="2024-02" db="EMBL/GenBank/DDBJ databases">
        <authorList>
            <person name="Chen Y."/>
            <person name="Shah S."/>
            <person name="Dougan E. K."/>
            <person name="Thang M."/>
            <person name="Chan C."/>
        </authorList>
    </citation>
    <scope>NUCLEOTIDE SEQUENCE [LARGE SCALE GENOMIC DNA]</scope>
</reference>
<accession>A0ABP0PE93</accession>
<keyword evidence="5" id="KW-1185">Reference proteome</keyword>
<organism evidence="3 5">
    <name type="scientific">Durusdinium trenchii</name>
    <dbReference type="NCBI Taxonomy" id="1381693"/>
    <lineage>
        <taxon>Eukaryota</taxon>
        <taxon>Sar</taxon>
        <taxon>Alveolata</taxon>
        <taxon>Dinophyceae</taxon>
        <taxon>Suessiales</taxon>
        <taxon>Symbiodiniaceae</taxon>
        <taxon>Durusdinium</taxon>
    </lineage>
</organism>
<evidence type="ECO:0000313" key="3">
    <source>
        <dbReference type="EMBL" id="CAK9074353.1"/>
    </source>
</evidence>
<gene>
    <name evidence="3" type="ORF">CCMP2556_LOCUS36638</name>
    <name evidence="4" type="ORF">CCMP2556_LOCUS36662</name>
</gene>
<evidence type="ECO:0000256" key="2">
    <source>
        <dbReference type="SAM" id="Phobius"/>
    </source>
</evidence>
<feature type="non-terminal residue" evidence="3">
    <location>
        <position position="142"/>
    </location>
</feature>
<feature type="compositionally biased region" description="Low complexity" evidence="1">
    <location>
        <begin position="107"/>
        <end position="121"/>
    </location>
</feature>
<evidence type="ECO:0000256" key="1">
    <source>
        <dbReference type="SAM" id="MobiDB-lite"/>
    </source>
</evidence>
<evidence type="ECO:0008006" key="6">
    <source>
        <dbReference type="Google" id="ProtNLM"/>
    </source>
</evidence>
<evidence type="ECO:0000313" key="4">
    <source>
        <dbReference type="EMBL" id="CAK9074403.1"/>
    </source>
</evidence>
<feature type="non-terminal residue" evidence="3">
    <location>
        <position position="1"/>
    </location>
</feature>
<proteinExistence type="predicted"/>
<keyword evidence="2" id="KW-1133">Transmembrane helix</keyword>
<sequence length="142" mass="16140">KVVDDPDSLREVLIQTGAKDCTFFLYSIICTHLKMHKKRSVAVVLALCYLLDWTATYYFPSVFGVYAQASYEPPRSWKKAWMEPIVDSWRVVEDLLQEEDDDKAKAEAPASSSKVPEAEASTPPWRKDESMAVEENLPPPTK</sequence>
<feature type="region of interest" description="Disordered" evidence="1">
    <location>
        <begin position="100"/>
        <end position="142"/>
    </location>
</feature>
<name>A0ABP0PE93_9DINO</name>
<dbReference type="EMBL" id="CAXAMN010023007">
    <property type="protein sequence ID" value="CAK9074403.1"/>
    <property type="molecule type" value="Genomic_DNA"/>
</dbReference>
<protein>
    <recommendedName>
        <fullName evidence="6">Glycerophosphocholine acyltransferase 1</fullName>
    </recommendedName>
</protein>
<feature type="transmembrane region" description="Helical" evidence="2">
    <location>
        <begin position="41"/>
        <end position="59"/>
    </location>
</feature>
<dbReference type="EMBL" id="CAXAMN010023005">
    <property type="protein sequence ID" value="CAK9074353.1"/>
    <property type="molecule type" value="Genomic_DNA"/>
</dbReference>
<comment type="caution">
    <text evidence="3">The sequence shown here is derived from an EMBL/GenBank/DDBJ whole genome shotgun (WGS) entry which is preliminary data.</text>
</comment>
<keyword evidence="2" id="KW-0812">Transmembrane</keyword>